<organism evidence="1 2">
    <name type="scientific">Noviherbaspirillum saxi</name>
    <dbReference type="NCBI Taxonomy" id="2320863"/>
    <lineage>
        <taxon>Bacteria</taxon>
        <taxon>Pseudomonadati</taxon>
        <taxon>Pseudomonadota</taxon>
        <taxon>Betaproteobacteria</taxon>
        <taxon>Burkholderiales</taxon>
        <taxon>Oxalobacteraceae</taxon>
        <taxon>Noviherbaspirillum</taxon>
    </lineage>
</organism>
<dbReference type="Pfam" id="PF26207">
    <property type="entry name" value="Phage_phiTE_015"/>
    <property type="match status" value="1"/>
</dbReference>
<comment type="caution">
    <text evidence="1">The sequence shown here is derived from an EMBL/GenBank/DDBJ whole genome shotgun (WGS) entry which is preliminary data.</text>
</comment>
<name>A0A3A3FS74_9BURK</name>
<dbReference type="Proteomes" id="UP000265955">
    <property type="component" value="Unassembled WGS sequence"/>
</dbReference>
<keyword evidence="2" id="KW-1185">Reference proteome</keyword>
<dbReference type="InterPro" id="IPR058601">
    <property type="entry name" value="Phage_phiTE_015-like"/>
</dbReference>
<dbReference type="OrthoDB" id="9157702at2"/>
<sequence>MNDKKASVAITDEREAFEKWVVSRCSPLVRKEEVLRRCADDSYVMFSVGENWATWQARAALSCASQADKPVAWRNDLLDEVRSVVMSVLPLNYGRPRSLSKVRDEILSAINSLKAAAPVAQSQQSEIAAQQAVTLPEAVIAWHTAEKARIDAVNAYNERVLFVREHCPFGTSVDPEYQLMEDARRNAMALLKPMFEAISAAPSQQEKEAALPAPRKTYEQQLAELPTLPVTHYNGYADGSEPLYTAEQMHDYALAAIEAAPLPLQEPKPVAPNKLQAFVDYFAQRNVEATGEWRSAVEDVQHHLDDLIAAQALLDAKDAKDAELKEIRAVLNDTYVEYHSNGMACGLEDRGITDRYDAMRFGWDEAVDRMHMEVIKPAIDAIDAAIAATQKEQP</sequence>
<evidence type="ECO:0000313" key="1">
    <source>
        <dbReference type="EMBL" id="RJF99067.1"/>
    </source>
</evidence>
<protein>
    <submittedName>
        <fullName evidence="1">Uncharacterized protein</fullName>
    </submittedName>
</protein>
<reference evidence="2" key="1">
    <citation type="submission" date="2018-09" db="EMBL/GenBank/DDBJ databases">
        <authorList>
            <person name="Zhu H."/>
        </authorList>
    </citation>
    <scope>NUCLEOTIDE SEQUENCE [LARGE SCALE GENOMIC DNA]</scope>
    <source>
        <strain evidence="2">K1R23-30</strain>
    </source>
</reference>
<proteinExistence type="predicted"/>
<evidence type="ECO:0000313" key="2">
    <source>
        <dbReference type="Proteomes" id="UP000265955"/>
    </source>
</evidence>
<accession>A0A3A3FS74</accession>
<dbReference type="AlphaFoldDB" id="A0A3A3FS74"/>
<gene>
    <name evidence="1" type="ORF">D3871_11485</name>
</gene>
<dbReference type="EMBL" id="QYUO01000001">
    <property type="protein sequence ID" value="RJF99067.1"/>
    <property type="molecule type" value="Genomic_DNA"/>
</dbReference>
<dbReference type="RefSeq" id="WP_119769012.1">
    <property type="nucleotide sequence ID" value="NZ_QYUO01000001.1"/>
</dbReference>